<dbReference type="KEGG" id="afo:Afer_0206"/>
<evidence type="ECO:0000256" key="6">
    <source>
        <dbReference type="ARBA" id="ARBA00023136"/>
    </source>
</evidence>
<evidence type="ECO:0000313" key="8">
    <source>
        <dbReference type="EMBL" id="ACU53175.1"/>
    </source>
</evidence>
<dbReference type="EMBL" id="CP001631">
    <property type="protein sequence ID" value="ACU53175.1"/>
    <property type="molecule type" value="Genomic_DNA"/>
</dbReference>
<dbReference type="InterPro" id="IPR027417">
    <property type="entry name" value="P-loop_NTPase"/>
</dbReference>
<accession>C7M277</accession>
<evidence type="ECO:0000256" key="1">
    <source>
        <dbReference type="ARBA" id="ARBA00004651"/>
    </source>
</evidence>
<dbReference type="Gene3D" id="3.40.50.300">
    <property type="entry name" value="P-loop containing nucleotide triphosphate hydrolases"/>
    <property type="match status" value="1"/>
</dbReference>
<sequence length="386" mass="41491">MSLGALIGGLAAIATLAGVGRPRTREHRSGPRPLPRTAGIGIVRSDEIVVRLGRWRRVGVGRGSSLLVVGPTQSGKTRRVVAENLRRHPGTVLVTSVKGDVLDARALERRHDLGDVWVLGDTPRATHEWQPWFEAIDDTHALAMADRLLAMVPERRTPSAEVRFWHELARPYVAAWLRLAWYGEQVPVGELLVRAAEVAGDELRAALDETVADGRQRDSLHVTIQAALGAARGPRSRGWPVRLGEALAPTVVVVGSLAEQERRSAWYATLLDTAFEAILRQPANTLVLLDEVAHLAPVPRLAHVAAVSVGLGARLVTIAQDFAQLEAAFGVEAASLVANHRARLFLDPAHDPGVRAHLAALGLRGDEGAILLGPRGARRPILGSVA</sequence>
<dbReference type="Pfam" id="PF02534">
    <property type="entry name" value="T4SS-DNA_transf"/>
    <property type="match status" value="1"/>
</dbReference>
<organism evidence="8 9">
    <name type="scientific">Acidimicrobium ferrooxidans (strain DSM 10331 / JCM 15462 / NBRC 103882 / ICP)</name>
    <dbReference type="NCBI Taxonomy" id="525909"/>
    <lineage>
        <taxon>Bacteria</taxon>
        <taxon>Bacillati</taxon>
        <taxon>Actinomycetota</taxon>
        <taxon>Acidimicrobiia</taxon>
        <taxon>Acidimicrobiales</taxon>
        <taxon>Acidimicrobiaceae</taxon>
        <taxon>Acidimicrobium</taxon>
    </lineage>
</organism>
<dbReference type="PANTHER" id="PTHR37937">
    <property type="entry name" value="CONJUGATIVE TRANSFER: DNA TRANSPORT"/>
    <property type="match status" value="1"/>
</dbReference>
<dbReference type="AlphaFoldDB" id="C7M277"/>
<keyword evidence="3" id="KW-1003">Cell membrane</keyword>
<evidence type="ECO:0000259" key="7">
    <source>
        <dbReference type="Pfam" id="PF12696"/>
    </source>
</evidence>
<evidence type="ECO:0000313" key="9">
    <source>
        <dbReference type="Proteomes" id="UP000000771"/>
    </source>
</evidence>
<dbReference type="InterPro" id="IPR051539">
    <property type="entry name" value="T4SS-coupling_protein"/>
</dbReference>
<dbReference type="SUPFAM" id="SSF52540">
    <property type="entry name" value="P-loop containing nucleoside triphosphate hydrolases"/>
    <property type="match status" value="1"/>
</dbReference>
<reference evidence="8 9" key="1">
    <citation type="journal article" date="2009" name="Stand. Genomic Sci.">
        <title>Complete genome sequence of Acidimicrobium ferrooxidans type strain (ICP).</title>
        <authorList>
            <person name="Clum A."/>
            <person name="Nolan M."/>
            <person name="Lang E."/>
            <person name="Glavina Del Rio T."/>
            <person name="Tice H."/>
            <person name="Copeland A."/>
            <person name="Cheng J.F."/>
            <person name="Lucas S."/>
            <person name="Chen F."/>
            <person name="Bruce D."/>
            <person name="Goodwin L."/>
            <person name="Pitluck S."/>
            <person name="Ivanova N."/>
            <person name="Mavrommatis K."/>
            <person name="Mikhailova N."/>
            <person name="Pati A."/>
            <person name="Chen A."/>
            <person name="Palaniappan K."/>
            <person name="Goker M."/>
            <person name="Spring S."/>
            <person name="Land M."/>
            <person name="Hauser L."/>
            <person name="Chang Y.J."/>
            <person name="Jeffries C.C."/>
            <person name="Chain P."/>
            <person name="Bristow J."/>
            <person name="Eisen J.A."/>
            <person name="Markowitz V."/>
            <person name="Hugenholtz P."/>
            <person name="Kyrpides N.C."/>
            <person name="Klenk H.P."/>
            <person name="Lapidus A."/>
        </authorList>
    </citation>
    <scope>NUCLEOTIDE SEQUENCE [LARGE SCALE GENOMIC DNA]</scope>
    <source>
        <strain evidence="9">DSM 10331 / JCM 15462 / NBRC 103882 / ICP</strain>
    </source>
</reference>
<evidence type="ECO:0000256" key="2">
    <source>
        <dbReference type="ARBA" id="ARBA00008806"/>
    </source>
</evidence>
<dbReference type="RefSeq" id="WP_015797680.1">
    <property type="nucleotide sequence ID" value="NC_013124.1"/>
</dbReference>
<comment type="subcellular location">
    <subcellularLocation>
        <location evidence="1">Cell membrane</location>
        <topology evidence="1">Multi-pass membrane protein</topology>
    </subcellularLocation>
</comment>
<dbReference type="GO" id="GO:0005886">
    <property type="term" value="C:plasma membrane"/>
    <property type="evidence" value="ECO:0007669"/>
    <property type="project" value="UniProtKB-SubCell"/>
</dbReference>
<dbReference type="STRING" id="525909.Afer_0206"/>
<evidence type="ECO:0000256" key="3">
    <source>
        <dbReference type="ARBA" id="ARBA00022475"/>
    </source>
</evidence>
<gene>
    <name evidence="8" type="ordered locus">Afer_0206</name>
</gene>
<name>C7M277_ACIFD</name>
<dbReference type="InterPro" id="IPR032689">
    <property type="entry name" value="TraG-D_C"/>
</dbReference>
<keyword evidence="4" id="KW-0812">Transmembrane</keyword>
<dbReference type="CDD" id="cd01127">
    <property type="entry name" value="TrwB_TraG_TraD_VirD4"/>
    <property type="match status" value="1"/>
</dbReference>
<feature type="domain" description="TraD/TraG TraM recognition site" evidence="7">
    <location>
        <begin position="286"/>
        <end position="351"/>
    </location>
</feature>
<dbReference type="PANTHER" id="PTHR37937:SF1">
    <property type="entry name" value="CONJUGATIVE TRANSFER: DNA TRANSPORT"/>
    <property type="match status" value="1"/>
</dbReference>
<evidence type="ECO:0000256" key="4">
    <source>
        <dbReference type="ARBA" id="ARBA00022692"/>
    </source>
</evidence>
<dbReference type="OrthoDB" id="226701at2"/>
<keyword evidence="5" id="KW-1133">Transmembrane helix</keyword>
<dbReference type="Pfam" id="PF12696">
    <property type="entry name" value="TraG-D_C"/>
    <property type="match status" value="1"/>
</dbReference>
<keyword evidence="6" id="KW-0472">Membrane</keyword>
<protein>
    <submittedName>
        <fullName evidence="8">Putative type IV secretory pathway VirD4 protein</fullName>
    </submittedName>
</protein>
<dbReference type="HOGENOM" id="CLU_715010_0_0_11"/>
<keyword evidence="9" id="KW-1185">Reference proteome</keyword>
<dbReference type="Proteomes" id="UP000000771">
    <property type="component" value="Chromosome"/>
</dbReference>
<dbReference type="eggNOG" id="COG3505">
    <property type="taxonomic scope" value="Bacteria"/>
</dbReference>
<comment type="similarity">
    <text evidence="2">Belongs to the VirD4/TraG family.</text>
</comment>
<dbReference type="InterPro" id="IPR003688">
    <property type="entry name" value="TraG/VirD4"/>
</dbReference>
<evidence type="ECO:0000256" key="5">
    <source>
        <dbReference type="ARBA" id="ARBA00022989"/>
    </source>
</evidence>
<proteinExistence type="inferred from homology"/>